<gene>
    <name evidence="1" type="ORF">F9B16_02645</name>
</gene>
<proteinExistence type="predicted"/>
<dbReference type="RefSeq" id="WP_151538178.1">
    <property type="nucleotide sequence ID" value="NZ_WBMR01000003.1"/>
</dbReference>
<protein>
    <submittedName>
        <fullName evidence="1">Uncharacterized protein</fullName>
    </submittedName>
</protein>
<comment type="caution">
    <text evidence="1">The sequence shown here is derived from an EMBL/GenBank/DDBJ whole genome shotgun (WGS) entry which is preliminary data.</text>
</comment>
<keyword evidence="2" id="KW-1185">Reference proteome</keyword>
<accession>A0A6L3W730</accession>
<dbReference type="EMBL" id="WBMR01000003">
    <property type="protein sequence ID" value="KAB2388832.1"/>
    <property type="molecule type" value="Genomic_DNA"/>
</dbReference>
<sequence>MRSKVTQGGGASVVYALPKETLVDAFGQKGRSVLFPFGMAVGPRGLPSQTHQPSVYMVVASSNRSP</sequence>
<dbReference type="Proteomes" id="UP000483004">
    <property type="component" value="Unassembled WGS sequence"/>
</dbReference>
<dbReference type="AlphaFoldDB" id="A0A6L3W730"/>
<reference evidence="1 2" key="1">
    <citation type="submission" date="2019-09" db="EMBL/GenBank/DDBJ databases">
        <title>Actinomadura physcomitrii sp. nov., a novel actinomycete isolated from moss [Physcomitrium sphaericum (Ludw) Fuernr].</title>
        <authorList>
            <person name="Liu C."/>
            <person name="Zhuang X."/>
        </authorList>
    </citation>
    <scope>NUCLEOTIDE SEQUENCE [LARGE SCALE GENOMIC DNA]</scope>
    <source>
        <strain evidence="1 2">CYP1-1B</strain>
    </source>
</reference>
<evidence type="ECO:0000313" key="2">
    <source>
        <dbReference type="Proteomes" id="UP000483004"/>
    </source>
</evidence>
<name>A0A6L3W730_9ACTN</name>
<dbReference type="OrthoDB" id="4745173at2"/>
<evidence type="ECO:0000313" key="1">
    <source>
        <dbReference type="EMBL" id="KAB2388832.1"/>
    </source>
</evidence>
<organism evidence="1 2">
    <name type="scientific">Actinomadura montaniterrae</name>
    <dbReference type="NCBI Taxonomy" id="1803903"/>
    <lineage>
        <taxon>Bacteria</taxon>
        <taxon>Bacillati</taxon>
        <taxon>Actinomycetota</taxon>
        <taxon>Actinomycetes</taxon>
        <taxon>Streptosporangiales</taxon>
        <taxon>Thermomonosporaceae</taxon>
        <taxon>Actinomadura</taxon>
    </lineage>
</organism>